<comment type="caution">
    <text evidence="3">The sequence shown here is derived from an EMBL/GenBank/DDBJ whole genome shotgun (WGS) entry which is preliminary data.</text>
</comment>
<feature type="compositionally biased region" description="Pro residues" evidence="1">
    <location>
        <begin position="67"/>
        <end position="86"/>
    </location>
</feature>
<name>A0ABN0YYF9_9ACTN</name>
<organism evidence="3 4">
    <name type="scientific">Streptomyces luteireticuli</name>
    <dbReference type="NCBI Taxonomy" id="173858"/>
    <lineage>
        <taxon>Bacteria</taxon>
        <taxon>Bacillati</taxon>
        <taxon>Actinomycetota</taxon>
        <taxon>Actinomycetes</taxon>
        <taxon>Kitasatosporales</taxon>
        <taxon>Streptomycetaceae</taxon>
        <taxon>Streptomyces</taxon>
    </lineage>
</organism>
<evidence type="ECO:0000256" key="1">
    <source>
        <dbReference type="SAM" id="MobiDB-lite"/>
    </source>
</evidence>
<protein>
    <recommendedName>
        <fullName evidence="2">Pierisin-like domain-containing protein</fullName>
    </recommendedName>
</protein>
<feature type="region of interest" description="Disordered" evidence="1">
    <location>
        <begin position="264"/>
        <end position="313"/>
    </location>
</feature>
<proteinExistence type="predicted"/>
<gene>
    <name evidence="3" type="ORF">GCM10010357_46240</name>
</gene>
<sequence length="745" mass="80114">MAMRIPERHERSGTRSGWRRRHALVIATALGALAAGAGDALALGPGGTDGSGTFVVTAPPEGGAAGPPAPPPPPPAGFRPTPPKGPEIPARTTDPRVLGVAADPRVDVERISPKPVWRTERGPLYRFDSRPPEEIFKTGFSPREAGLRNGDLRGYQGNNQESMFVSTTDKAWLGGGKFGKKGMWRYTIEAPHGVDVNATLGSTAGYAGEREIAFPGGIKPVYIKGAEQVENVHYGQGEPPAGTFGEFRANAAFNAAAAAGAACVTGSTGSGSGRAKRSAELCDPGTEGTSEKAPEKTPEETSTSPAAAERDPAEIAELNRARLGRHGKDVEYVTSLDEFDKNPKALLSPLRKTNRLLNAAKDAELGAEDFGKFSTQVGTAFGHDLRAMETLSTDSGLLARVGSKLGRAGSIGMKVLPYVGIAATGYAIAEDVKTGDYANLAFDTVAEGMQIAMVAQPELAPVLEPLLLAEQGVQLIYNAIHEAVLEARQAAADHAKWRGAAGDLVKERDQQWRAHLAAVAKDKIAPHLDRKLGAAFAADRHTLDKWAQAKKKAIAEVAEKSRSRASSDGDKQRIRDHEAKLLKKIDDEVRKQRESRATAYREQALKIAEHTLASTLTPEPAKDGELLTRGEFGDEGADTRSAFDAFNERFDEKVTWPYMKQLSDRMAAERAPYRNYAMMTSLFTPALVPLELLQSADRPSPKHQRIMLEHKLQEIRKALALEGRASLPTDEIKPILSANTPRLQP</sequence>
<accession>A0ABN0YYF9</accession>
<feature type="region of interest" description="Disordered" evidence="1">
    <location>
        <begin position="52"/>
        <end position="92"/>
    </location>
</feature>
<dbReference type="SUPFAM" id="SSF56399">
    <property type="entry name" value="ADP-ribosylation"/>
    <property type="match status" value="1"/>
</dbReference>
<dbReference type="Proteomes" id="UP001500879">
    <property type="component" value="Unassembled WGS sequence"/>
</dbReference>
<feature type="compositionally biased region" description="Basic and acidic residues" evidence="1">
    <location>
        <begin position="289"/>
        <end position="299"/>
    </location>
</feature>
<reference evidence="3 4" key="1">
    <citation type="journal article" date="2019" name="Int. J. Syst. Evol. Microbiol.">
        <title>The Global Catalogue of Microorganisms (GCM) 10K type strain sequencing project: providing services to taxonomists for standard genome sequencing and annotation.</title>
        <authorList>
            <consortium name="The Broad Institute Genomics Platform"/>
            <consortium name="The Broad Institute Genome Sequencing Center for Infectious Disease"/>
            <person name="Wu L."/>
            <person name="Ma J."/>
        </authorList>
    </citation>
    <scope>NUCLEOTIDE SEQUENCE [LARGE SCALE GENOMIC DNA]</scope>
    <source>
        <strain evidence="3 4">JCM 4788</strain>
    </source>
</reference>
<evidence type="ECO:0000313" key="4">
    <source>
        <dbReference type="Proteomes" id="UP001500879"/>
    </source>
</evidence>
<dbReference type="InterPro" id="IPR054695">
    <property type="entry name" value="Pierisin-like_dom"/>
</dbReference>
<keyword evidence="4" id="KW-1185">Reference proteome</keyword>
<dbReference type="EMBL" id="BAAABX010000049">
    <property type="protein sequence ID" value="GAA0419620.1"/>
    <property type="molecule type" value="Genomic_DNA"/>
</dbReference>
<evidence type="ECO:0000259" key="2">
    <source>
        <dbReference type="Pfam" id="PF22596"/>
    </source>
</evidence>
<dbReference type="Gene3D" id="3.90.210.10">
    <property type="entry name" value="Heat-Labile Enterotoxin, subunit A"/>
    <property type="match status" value="1"/>
</dbReference>
<evidence type="ECO:0000313" key="3">
    <source>
        <dbReference type="EMBL" id="GAA0419620.1"/>
    </source>
</evidence>
<dbReference type="Pfam" id="PF22596">
    <property type="entry name" value="Scabin-like"/>
    <property type="match status" value="1"/>
</dbReference>
<feature type="domain" description="Pierisin-like" evidence="2">
    <location>
        <begin position="124"/>
        <end position="231"/>
    </location>
</feature>